<proteinExistence type="predicted"/>
<name>B4GC71_DROPE</name>
<evidence type="ECO:0000313" key="1">
    <source>
        <dbReference type="EMBL" id="EDW31389.1"/>
    </source>
</evidence>
<dbReference type="AlphaFoldDB" id="B4GC71"/>
<sequence>MWVEARSVYIQLKSLVDSLKISQDDVSAPSSNISLEFECNDSGPMAIEFRLMIPMKVQLSQQLEQWQMDMHEQIDLQMRSKLLERPALAPKTPTSQPSRVAAKLAKRLSSYKLWSLFQR</sequence>
<reference evidence="1 2" key="1">
    <citation type="journal article" date="2007" name="Nature">
        <title>Evolution of genes and genomes on the Drosophila phylogeny.</title>
        <authorList>
            <consortium name="Drosophila 12 Genomes Consortium"/>
            <person name="Clark A.G."/>
            <person name="Eisen M.B."/>
            <person name="Smith D.R."/>
            <person name="Bergman C.M."/>
            <person name="Oliver B."/>
            <person name="Markow T.A."/>
            <person name="Kaufman T.C."/>
            <person name="Kellis M."/>
            <person name="Gelbart W."/>
            <person name="Iyer V.N."/>
            <person name="Pollard D.A."/>
            <person name="Sackton T.B."/>
            <person name="Larracuente A.M."/>
            <person name="Singh N.D."/>
            <person name="Abad J.P."/>
            <person name="Abt D.N."/>
            <person name="Adryan B."/>
            <person name="Aguade M."/>
            <person name="Akashi H."/>
            <person name="Anderson W.W."/>
            <person name="Aquadro C.F."/>
            <person name="Ardell D.H."/>
            <person name="Arguello R."/>
            <person name="Artieri C.G."/>
            <person name="Barbash D.A."/>
            <person name="Barker D."/>
            <person name="Barsanti P."/>
            <person name="Batterham P."/>
            <person name="Batzoglou S."/>
            <person name="Begun D."/>
            <person name="Bhutkar A."/>
            <person name="Blanco E."/>
            <person name="Bosak S.A."/>
            <person name="Bradley R.K."/>
            <person name="Brand A.D."/>
            <person name="Brent M.R."/>
            <person name="Brooks A.N."/>
            <person name="Brown R.H."/>
            <person name="Butlin R.K."/>
            <person name="Caggese C."/>
            <person name="Calvi B.R."/>
            <person name="Bernardo de Carvalho A."/>
            <person name="Caspi A."/>
            <person name="Castrezana S."/>
            <person name="Celniker S.E."/>
            <person name="Chang J.L."/>
            <person name="Chapple C."/>
            <person name="Chatterji S."/>
            <person name="Chinwalla A."/>
            <person name="Civetta A."/>
            <person name="Clifton S.W."/>
            <person name="Comeron J.M."/>
            <person name="Costello J.C."/>
            <person name="Coyne J.A."/>
            <person name="Daub J."/>
            <person name="David R.G."/>
            <person name="Delcher A.L."/>
            <person name="Delehaunty K."/>
            <person name="Do C.B."/>
            <person name="Ebling H."/>
            <person name="Edwards K."/>
            <person name="Eickbush T."/>
            <person name="Evans J.D."/>
            <person name="Filipski A."/>
            <person name="Findeiss S."/>
            <person name="Freyhult E."/>
            <person name="Fulton L."/>
            <person name="Fulton R."/>
            <person name="Garcia A.C."/>
            <person name="Gardiner A."/>
            <person name="Garfield D.A."/>
            <person name="Garvin B.E."/>
            <person name="Gibson G."/>
            <person name="Gilbert D."/>
            <person name="Gnerre S."/>
            <person name="Godfrey J."/>
            <person name="Good R."/>
            <person name="Gotea V."/>
            <person name="Gravely B."/>
            <person name="Greenberg A.J."/>
            <person name="Griffiths-Jones S."/>
            <person name="Gross S."/>
            <person name="Guigo R."/>
            <person name="Gustafson E.A."/>
            <person name="Haerty W."/>
            <person name="Hahn M.W."/>
            <person name="Halligan D.L."/>
            <person name="Halpern A.L."/>
            <person name="Halter G.M."/>
            <person name="Han M.V."/>
            <person name="Heger A."/>
            <person name="Hillier L."/>
            <person name="Hinrichs A.S."/>
            <person name="Holmes I."/>
            <person name="Hoskins R.A."/>
            <person name="Hubisz M.J."/>
            <person name="Hultmark D."/>
            <person name="Huntley M.A."/>
            <person name="Jaffe D.B."/>
            <person name="Jagadeeshan S."/>
            <person name="Jeck W.R."/>
            <person name="Johnson J."/>
            <person name="Jones C.D."/>
            <person name="Jordan W.C."/>
            <person name="Karpen G.H."/>
            <person name="Kataoka E."/>
            <person name="Keightley P.D."/>
            <person name="Kheradpour P."/>
            <person name="Kirkness E.F."/>
            <person name="Koerich L.B."/>
            <person name="Kristiansen K."/>
            <person name="Kudrna D."/>
            <person name="Kulathinal R.J."/>
            <person name="Kumar S."/>
            <person name="Kwok R."/>
            <person name="Lander E."/>
            <person name="Langley C.H."/>
            <person name="Lapoint R."/>
            <person name="Lazzaro B.P."/>
            <person name="Lee S.J."/>
            <person name="Levesque L."/>
            <person name="Li R."/>
            <person name="Lin C.F."/>
            <person name="Lin M.F."/>
            <person name="Lindblad-Toh K."/>
            <person name="Llopart A."/>
            <person name="Long M."/>
            <person name="Low L."/>
            <person name="Lozovsky E."/>
            <person name="Lu J."/>
            <person name="Luo M."/>
            <person name="Machado C.A."/>
            <person name="Makalowski W."/>
            <person name="Marzo M."/>
            <person name="Matsuda M."/>
            <person name="Matzkin L."/>
            <person name="McAllister B."/>
            <person name="McBride C.S."/>
            <person name="McKernan B."/>
            <person name="McKernan K."/>
            <person name="Mendez-Lago M."/>
            <person name="Minx P."/>
            <person name="Mollenhauer M.U."/>
            <person name="Montooth K."/>
            <person name="Mount S.M."/>
            <person name="Mu X."/>
            <person name="Myers E."/>
            <person name="Negre B."/>
            <person name="Newfeld S."/>
            <person name="Nielsen R."/>
            <person name="Noor M.A."/>
            <person name="O'Grady P."/>
            <person name="Pachter L."/>
            <person name="Papaceit M."/>
            <person name="Parisi M.J."/>
            <person name="Parisi M."/>
            <person name="Parts L."/>
            <person name="Pedersen J.S."/>
            <person name="Pesole G."/>
            <person name="Phillippy A.M."/>
            <person name="Ponting C.P."/>
            <person name="Pop M."/>
            <person name="Porcelli D."/>
            <person name="Powell J.R."/>
            <person name="Prohaska S."/>
            <person name="Pruitt K."/>
            <person name="Puig M."/>
            <person name="Quesneville H."/>
            <person name="Ram K.R."/>
            <person name="Rand D."/>
            <person name="Rasmussen M.D."/>
            <person name="Reed L.K."/>
            <person name="Reenan R."/>
            <person name="Reily A."/>
            <person name="Remington K.A."/>
            <person name="Rieger T.T."/>
            <person name="Ritchie M.G."/>
            <person name="Robin C."/>
            <person name="Rogers Y.H."/>
            <person name="Rohde C."/>
            <person name="Rozas J."/>
            <person name="Rubenfield M.J."/>
            <person name="Ruiz A."/>
            <person name="Russo S."/>
            <person name="Salzberg S.L."/>
            <person name="Sanchez-Gracia A."/>
            <person name="Saranga D.J."/>
            <person name="Sato H."/>
            <person name="Schaeffer S.W."/>
            <person name="Schatz M.C."/>
            <person name="Schlenke T."/>
            <person name="Schwartz R."/>
            <person name="Segarra C."/>
            <person name="Singh R.S."/>
            <person name="Sirot L."/>
            <person name="Sirota M."/>
            <person name="Sisneros N.B."/>
            <person name="Smith C.D."/>
            <person name="Smith T.F."/>
            <person name="Spieth J."/>
            <person name="Stage D.E."/>
            <person name="Stark A."/>
            <person name="Stephan W."/>
            <person name="Strausberg R.L."/>
            <person name="Strempel S."/>
            <person name="Sturgill D."/>
            <person name="Sutton G."/>
            <person name="Sutton G.G."/>
            <person name="Tao W."/>
            <person name="Teichmann S."/>
            <person name="Tobari Y.N."/>
            <person name="Tomimura Y."/>
            <person name="Tsolas J.M."/>
            <person name="Valente V.L."/>
            <person name="Venter E."/>
            <person name="Venter J.C."/>
            <person name="Vicario S."/>
            <person name="Vieira F.G."/>
            <person name="Vilella A.J."/>
            <person name="Villasante A."/>
            <person name="Walenz B."/>
            <person name="Wang J."/>
            <person name="Wasserman M."/>
            <person name="Watts T."/>
            <person name="Wilson D."/>
            <person name="Wilson R.K."/>
            <person name="Wing R.A."/>
            <person name="Wolfner M.F."/>
            <person name="Wong A."/>
            <person name="Wong G.K."/>
            <person name="Wu C.I."/>
            <person name="Wu G."/>
            <person name="Yamamoto D."/>
            <person name="Yang H.P."/>
            <person name="Yang S.P."/>
            <person name="Yorke J.A."/>
            <person name="Yoshida K."/>
            <person name="Zdobnov E."/>
            <person name="Zhang P."/>
            <person name="Zhang Y."/>
            <person name="Zimin A.V."/>
            <person name="Baldwin J."/>
            <person name="Abdouelleil A."/>
            <person name="Abdulkadir J."/>
            <person name="Abebe A."/>
            <person name="Abera B."/>
            <person name="Abreu J."/>
            <person name="Acer S.C."/>
            <person name="Aftuck L."/>
            <person name="Alexander A."/>
            <person name="An P."/>
            <person name="Anderson E."/>
            <person name="Anderson S."/>
            <person name="Arachi H."/>
            <person name="Azer M."/>
            <person name="Bachantsang P."/>
            <person name="Barry A."/>
            <person name="Bayul T."/>
            <person name="Berlin A."/>
            <person name="Bessette D."/>
            <person name="Bloom T."/>
            <person name="Blye J."/>
            <person name="Boguslavskiy L."/>
            <person name="Bonnet C."/>
            <person name="Boukhgalter B."/>
            <person name="Bourzgui I."/>
            <person name="Brown A."/>
            <person name="Cahill P."/>
            <person name="Channer S."/>
            <person name="Cheshatsang Y."/>
            <person name="Chuda L."/>
            <person name="Citroen M."/>
            <person name="Collymore A."/>
            <person name="Cooke P."/>
            <person name="Costello M."/>
            <person name="D'Aco K."/>
            <person name="Daza R."/>
            <person name="De Haan G."/>
            <person name="DeGray S."/>
            <person name="DeMaso C."/>
            <person name="Dhargay N."/>
            <person name="Dooley K."/>
            <person name="Dooley E."/>
            <person name="Doricent M."/>
            <person name="Dorje P."/>
            <person name="Dorjee K."/>
            <person name="Dupes A."/>
            <person name="Elong R."/>
            <person name="Falk J."/>
            <person name="Farina A."/>
            <person name="Faro S."/>
            <person name="Ferguson D."/>
            <person name="Fisher S."/>
            <person name="Foley C.D."/>
            <person name="Franke A."/>
            <person name="Friedrich D."/>
            <person name="Gadbois L."/>
            <person name="Gearin G."/>
            <person name="Gearin C.R."/>
            <person name="Giannoukos G."/>
            <person name="Goode T."/>
            <person name="Graham J."/>
            <person name="Grandbois E."/>
            <person name="Grewal S."/>
            <person name="Gyaltsen K."/>
            <person name="Hafez N."/>
            <person name="Hagos B."/>
            <person name="Hall J."/>
            <person name="Henson C."/>
            <person name="Hollinger A."/>
            <person name="Honan T."/>
            <person name="Huard M.D."/>
            <person name="Hughes L."/>
            <person name="Hurhula B."/>
            <person name="Husby M.E."/>
            <person name="Kamat A."/>
            <person name="Kanga B."/>
            <person name="Kashin S."/>
            <person name="Khazanovich D."/>
            <person name="Kisner P."/>
            <person name="Lance K."/>
            <person name="Lara M."/>
            <person name="Lee W."/>
            <person name="Lennon N."/>
            <person name="Letendre F."/>
            <person name="LeVine R."/>
            <person name="Lipovsky A."/>
            <person name="Liu X."/>
            <person name="Liu J."/>
            <person name="Liu S."/>
            <person name="Lokyitsang T."/>
            <person name="Lokyitsang Y."/>
            <person name="Lubonja R."/>
            <person name="Lui A."/>
            <person name="MacDonald P."/>
            <person name="Magnisalis V."/>
            <person name="Maru K."/>
            <person name="Matthews C."/>
            <person name="McCusker W."/>
            <person name="McDonough S."/>
            <person name="Mehta T."/>
            <person name="Meldrim J."/>
            <person name="Meneus L."/>
            <person name="Mihai O."/>
            <person name="Mihalev A."/>
            <person name="Mihova T."/>
            <person name="Mittelman R."/>
            <person name="Mlenga V."/>
            <person name="Montmayeur A."/>
            <person name="Mulrain L."/>
            <person name="Navidi A."/>
            <person name="Naylor J."/>
            <person name="Negash T."/>
            <person name="Nguyen T."/>
            <person name="Nguyen N."/>
            <person name="Nicol R."/>
            <person name="Norbu C."/>
            <person name="Norbu N."/>
            <person name="Novod N."/>
            <person name="O'Neill B."/>
            <person name="Osman S."/>
            <person name="Markiewicz E."/>
            <person name="Oyono O.L."/>
            <person name="Patti C."/>
            <person name="Phunkhang P."/>
            <person name="Pierre F."/>
            <person name="Priest M."/>
            <person name="Raghuraman S."/>
            <person name="Rege F."/>
            <person name="Reyes R."/>
            <person name="Rise C."/>
            <person name="Rogov P."/>
            <person name="Ross K."/>
            <person name="Ryan E."/>
            <person name="Settipalli S."/>
            <person name="Shea T."/>
            <person name="Sherpa N."/>
            <person name="Shi L."/>
            <person name="Shih D."/>
            <person name="Sparrow T."/>
            <person name="Spaulding J."/>
            <person name="Stalker J."/>
            <person name="Stange-Thomann N."/>
            <person name="Stavropoulos S."/>
            <person name="Stone C."/>
            <person name="Strader C."/>
            <person name="Tesfaye S."/>
            <person name="Thomson T."/>
            <person name="Thoulutsang Y."/>
            <person name="Thoulutsang D."/>
            <person name="Topham K."/>
            <person name="Topping I."/>
            <person name="Tsamla T."/>
            <person name="Vassiliev H."/>
            <person name="Vo A."/>
            <person name="Wangchuk T."/>
            <person name="Wangdi T."/>
            <person name="Weiand M."/>
            <person name="Wilkinson J."/>
            <person name="Wilson A."/>
            <person name="Yadav S."/>
            <person name="Young G."/>
            <person name="Yu Q."/>
            <person name="Zembek L."/>
            <person name="Zhong D."/>
            <person name="Zimmer A."/>
            <person name="Zwirko Z."/>
            <person name="Jaffe D.B."/>
            <person name="Alvarez P."/>
            <person name="Brockman W."/>
            <person name="Butler J."/>
            <person name="Chin C."/>
            <person name="Gnerre S."/>
            <person name="Grabherr M."/>
            <person name="Kleber M."/>
            <person name="Mauceli E."/>
            <person name="MacCallum I."/>
        </authorList>
    </citation>
    <scope>NUCLEOTIDE SEQUENCE [LARGE SCALE GENOMIC DNA]</scope>
    <source>
        <strain evidence="2">MSH-3 / Tucson 14011-0111.49</strain>
    </source>
</reference>
<dbReference type="Proteomes" id="UP000008744">
    <property type="component" value="Unassembled WGS sequence"/>
</dbReference>
<dbReference type="STRING" id="7234.B4GC71"/>
<protein>
    <submittedName>
        <fullName evidence="1">GL10990</fullName>
    </submittedName>
</protein>
<evidence type="ECO:0000313" key="2">
    <source>
        <dbReference type="Proteomes" id="UP000008744"/>
    </source>
</evidence>
<dbReference type="HOGENOM" id="CLU_2063875_0_0_1"/>
<accession>B4GC71</accession>
<dbReference type="EMBL" id="CH479181">
    <property type="protein sequence ID" value="EDW31389.1"/>
    <property type="molecule type" value="Genomic_DNA"/>
</dbReference>
<organism evidence="2">
    <name type="scientific">Drosophila persimilis</name>
    <name type="common">Fruit fly</name>
    <dbReference type="NCBI Taxonomy" id="7234"/>
    <lineage>
        <taxon>Eukaryota</taxon>
        <taxon>Metazoa</taxon>
        <taxon>Ecdysozoa</taxon>
        <taxon>Arthropoda</taxon>
        <taxon>Hexapoda</taxon>
        <taxon>Insecta</taxon>
        <taxon>Pterygota</taxon>
        <taxon>Neoptera</taxon>
        <taxon>Endopterygota</taxon>
        <taxon>Diptera</taxon>
        <taxon>Brachycera</taxon>
        <taxon>Muscomorpha</taxon>
        <taxon>Ephydroidea</taxon>
        <taxon>Drosophilidae</taxon>
        <taxon>Drosophila</taxon>
        <taxon>Sophophora</taxon>
    </lineage>
</organism>
<keyword evidence="2" id="KW-1185">Reference proteome</keyword>
<dbReference type="OrthoDB" id="9451547at2759"/>
<gene>
    <name evidence="1" type="primary">Dper\GL10990</name>
    <name evidence="1" type="ORF">Dper_GL10990</name>
</gene>